<evidence type="ECO:0008006" key="3">
    <source>
        <dbReference type="Google" id="ProtNLM"/>
    </source>
</evidence>
<name>A0A0A0B5A2_9CELL</name>
<accession>A0A0A0B5A2</accession>
<evidence type="ECO:0000313" key="1">
    <source>
        <dbReference type="EMBL" id="KGM00964.1"/>
    </source>
</evidence>
<reference evidence="1 2" key="1">
    <citation type="submission" date="2013-10" db="EMBL/GenBank/DDBJ databases">
        <authorList>
            <person name="Wang G."/>
            <person name="Zhuang W."/>
        </authorList>
    </citation>
    <scope>NUCLEOTIDE SEQUENCE [LARGE SCALE GENOMIC DNA]</scope>
    <source>
        <strain evidence="1 2">DSM 20118</strain>
    </source>
</reference>
<proteinExistence type="predicted"/>
<comment type="caution">
    <text evidence="1">The sequence shown here is derived from an EMBL/GenBank/DDBJ whole genome shotgun (WGS) entry which is preliminary data.</text>
</comment>
<dbReference type="OrthoDB" id="5244255at2"/>
<gene>
    <name evidence="1" type="ORF">Q760_04785</name>
</gene>
<dbReference type="RefSeq" id="WP_034634103.1">
    <property type="nucleotide sequence ID" value="NZ_AXNT01000146.1"/>
</dbReference>
<dbReference type="Proteomes" id="UP000029833">
    <property type="component" value="Unassembled WGS sequence"/>
</dbReference>
<dbReference type="EMBL" id="AXNT01000146">
    <property type="protein sequence ID" value="KGM00964.1"/>
    <property type="molecule type" value="Genomic_DNA"/>
</dbReference>
<keyword evidence="2" id="KW-1185">Reference proteome</keyword>
<dbReference type="AlphaFoldDB" id="A0A0A0B5A2"/>
<sequence length="162" mass="16907">MSAETPLPAAKDVRELFEGLLGRDVQVATGGGMVDPNEEFGAAVGVYVDNMLRLTALVILDLDLAARVGAAIGLVPSRGAEEAINAGALPDNLLENASEVLNITASLFNAEGAPHVKLDVVYAPGEPVPADVAQWVLAYVRRTDLDVDIAGYGPGRFSLLVI</sequence>
<dbReference type="STRING" id="1408250.Q760_04785"/>
<evidence type="ECO:0000313" key="2">
    <source>
        <dbReference type="Proteomes" id="UP000029833"/>
    </source>
</evidence>
<protein>
    <recommendedName>
        <fullName evidence="3">Chemotaxis phosphatase CheX-like domain-containing protein</fullName>
    </recommendedName>
</protein>
<organism evidence="1 2">
    <name type="scientific">Cellulomonas cellasea DSM 20118</name>
    <dbReference type="NCBI Taxonomy" id="1408250"/>
    <lineage>
        <taxon>Bacteria</taxon>
        <taxon>Bacillati</taxon>
        <taxon>Actinomycetota</taxon>
        <taxon>Actinomycetes</taxon>
        <taxon>Micrococcales</taxon>
        <taxon>Cellulomonadaceae</taxon>
        <taxon>Cellulomonas</taxon>
    </lineage>
</organism>